<comment type="similarity">
    <text evidence="2 5">Belongs to the glycosyltransferase 2 family.</text>
</comment>
<comment type="caution">
    <text evidence="7">The sequence shown here is derived from an EMBL/GenBank/DDBJ whole genome shotgun (WGS) entry which is preliminary data.</text>
</comment>
<comment type="function">
    <text evidence="1">Dolichyl-phosphate beta-glucosyltransferase involved in the glycosylation of glycoproteins through the synthesis of dolichyl beta-D-glucosyl phosphate which serves as a sugar donor for transfer of three glucose residues to the Man-9-GlcNAc-2-PP-dolichol precursor to N-glycans.</text>
</comment>
<sequence length="238" mass="26745">MSSIKYSILLPTYNERENLPIVSKLLVDAMTKTNETYEIIVIDDSSPDGTSEVAKRLQTVFPGKIILKQRTGKLGLGSAYIFGEKEARGEFVIILDCDLSHHPKIIPQMIAIQKEKNCDIVTGTRYEKGGGVCGWNWKRKFTSAGANTLASVAVGHACSDMTGSFRLYRRSALKDILPKVKSMGFSFQLEIILRAQKMGFTIEEVPIIFVDRVFGQTKINFKEYYAMIVTLIQLMFEL</sequence>
<keyword evidence="8" id="KW-1185">Reference proteome</keyword>
<dbReference type="PANTHER" id="PTHR43398">
    <property type="entry name" value="DOLICHOL-PHOSPHATE MANNOSYLTRANSFERASE SUBUNIT 1"/>
    <property type="match status" value="1"/>
</dbReference>
<dbReference type="CDD" id="cd06442">
    <property type="entry name" value="DPM1_like"/>
    <property type="match status" value="1"/>
</dbReference>
<comment type="function">
    <text evidence="5">Transfers mannose from GDP-mannose to dolichol monophosphate to form dolichol phosphate mannose (Dol-P-Man) which is the mannosyl donor in pathways leading to N-glycosylation, glycosyl phosphatidylinositol membrane anchoring, and O-mannosylation of proteins.</text>
</comment>
<dbReference type="Pfam" id="PF00535">
    <property type="entry name" value="Glycos_transf_2"/>
    <property type="match status" value="1"/>
</dbReference>
<dbReference type="InterPro" id="IPR039528">
    <property type="entry name" value="DPM1-like"/>
</dbReference>
<dbReference type="Gene3D" id="3.90.550.10">
    <property type="entry name" value="Spore Coat Polysaccharide Biosynthesis Protein SpsA, Chain A"/>
    <property type="match status" value="1"/>
</dbReference>
<feature type="domain" description="Glycosyltransferase 2-like" evidence="6">
    <location>
        <begin position="7"/>
        <end position="176"/>
    </location>
</feature>
<comment type="subunit">
    <text evidence="5">Component of the dolichol-phosphate mannose (DPM) synthase complex.</text>
</comment>
<evidence type="ECO:0000256" key="4">
    <source>
        <dbReference type="ARBA" id="ARBA00022679"/>
    </source>
</evidence>
<dbReference type="InterPro" id="IPR001173">
    <property type="entry name" value="Glyco_trans_2-like"/>
</dbReference>
<evidence type="ECO:0000313" key="7">
    <source>
        <dbReference type="EMBL" id="KAK2951842.1"/>
    </source>
</evidence>
<evidence type="ECO:0000256" key="1">
    <source>
        <dbReference type="ARBA" id="ARBA00003301"/>
    </source>
</evidence>
<evidence type="ECO:0000259" key="6">
    <source>
        <dbReference type="Pfam" id="PF00535"/>
    </source>
</evidence>
<evidence type="ECO:0000256" key="5">
    <source>
        <dbReference type="RuleBase" id="RU365083"/>
    </source>
</evidence>
<reference evidence="7 8" key="1">
    <citation type="journal article" date="2022" name="bioRxiv">
        <title>Genomics of Preaxostyla Flagellates Illuminates Evolutionary Transitions and the Path Towards Mitochondrial Loss.</title>
        <authorList>
            <person name="Novak L.V.F."/>
            <person name="Treitli S.C."/>
            <person name="Pyrih J."/>
            <person name="Halakuc P."/>
            <person name="Pipaliya S.V."/>
            <person name="Vacek V."/>
            <person name="Brzon O."/>
            <person name="Soukal P."/>
            <person name="Eme L."/>
            <person name="Dacks J.B."/>
            <person name="Karnkowska A."/>
            <person name="Elias M."/>
            <person name="Hampl V."/>
        </authorList>
    </citation>
    <scope>NUCLEOTIDE SEQUENCE [LARGE SCALE GENOMIC DNA]</scope>
    <source>
        <strain evidence="7">NAU3</strain>
        <tissue evidence="7">Gut</tissue>
    </source>
</reference>
<comment type="subcellular location">
    <subcellularLocation>
        <location evidence="5">Endoplasmic reticulum</location>
    </subcellularLocation>
</comment>
<dbReference type="InterPro" id="IPR029044">
    <property type="entry name" value="Nucleotide-diphossugar_trans"/>
</dbReference>
<organism evidence="7 8">
    <name type="scientific">Blattamonas nauphoetae</name>
    <dbReference type="NCBI Taxonomy" id="2049346"/>
    <lineage>
        <taxon>Eukaryota</taxon>
        <taxon>Metamonada</taxon>
        <taxon>Preaxostyla</taxon>
        <taxon>Oxymonadida</taxon>
        <taxon>Blattamonas</taxon>
    </lineage>
</organism>
<dbReference type="EMBL" id="JARBJD010000112">
    <property type="protein sequence ID" value="KAK2951842.1"/>
    <property type="molecule type" value="Genomic_DNA"/>
</dbReference>
<protein>
    <recommendedName>
        <fullName evidence="5">Dolichol-phosphate mannosyltransferase subunit 1</fullName>
        <ecNumber evidence="5">2.4.1.83</ecNumber>
    </recommendedName>
</protein>
<evidence type="ECO:0000313" key="8">
    <source>
        <dbReference type="Proteomes" id="UP001281761"/>
    </source>
</evidence>
<proteinExistence type="inferred from homology"/>
<accession>A0ABQ9XKC1</accession>
<dbReference type="EC" id="2.4.1.83" evidence="5"/>
<keyword evidence="4 5" id="KW-0808">Transferase</keyword>
<evidence type="ECO:0000256" key="2">
    <source>
        <dbReference type="ARBA" id="ARBA00006739"/>
    </source>
</evidence>
<name>A0ABQ9XKC1_9EUKA</name>
<comment type="pathway">
    <text evidence="5">Protein modification; protein glycosylation.</text>
</comment>
<comment type="catalytic activity">
    <reaction evidence="5">
        <text>a di-trans,poly-cis-dolichyl phosphate + GDP-alpha-D-mannose = a di-trans,poly-cis-dolichyl beta-D-mannosyl phosphate + GDP</text>
        <dbReference type="Rhea" id="RHEA:21184"/>
        <dbReference type="Rhea" id="RHEA-COMP:19498"/>
        <dbReference type="Rhea" id="RHEA-COMP:19501"/>
        <dbReference type="ChEBI" id="CHEBI:57527"/>
        <dbReference type="ChEBI" id="CHEBI:57683"/>
        <dbReference type="ChEBI" id="CHEBI:58189"/>
        <dbReference type="ChEBI" id="CHEBI:58211"/>
    </reaction>
</comment>
<dbReference type="GO" id="GO:0004582">
    <property type="term" value="F:dolichyl-phosphate beta-D-mannosyltransferase activity"/>
    <property type="evidence" value="ECO:0007669"/>
    <property type="project" value="UniProtKB-EC"/>
</dbReference>
<gene>
    <name evidence="7" type="ORF">BLNAU_13212</name>
</gene>
<evidence type="ECO:0000256" key="3">
    <source>
        <dbReference type="ARBA" id="ARBA00022676"/>
    </source>
</evidence>
<keyword evidence="5" id="KW-0256">Endoplasmic reticulum</keyword>
<keyword evidence="3 5" id="KW-0328">Glycosyltransferase</keyword>
<dbReference type="Proteomes" id="UP001281761">
    <property type="component" value="Unassembled WGS sequence"/>
</dbReference>
<dbReference type="PANTHER" id="PTHR43398:SF1">
    <property type="entry name" value="DOLICHOL-PHOSPHATE MANNOSYLTRANSFERASE SUBUNIT 1"/>
    <property type="match status" value="1"/>
</dbReference>
<dbReference type="SUPFAM" id="SSF53448">
    <property type="entry name" value="Nucleotide-diphospho-sugar transferases"/>
    <property type="match status" value="1"/>
</dbReference>